<sequence>MKSKKLVGVSRDLIVRRYMSLDKFEKLLSTGGLYFARFDSFSDKLEGGITSQNYPDVSCALELFDLAMNPLPRGTSHSGKEVVKDIVGEVSNSTFEGLYGTHKRIDGDDYLKLVSSWLYASCWTDLPHECQAMWSLYGVTGTGCDHPECCVQCESTHGMSICIETTVGSIVDNLQLEEEYHFSVQKVDYVNHKTTKFGSGELSTKPFFSKAKHFSYENEVRFVLWPNKANVCFSYKNGESTINEQSHVLLGVKDMGSLIKKIILSPVPYSSAVKIRESHLVQYQTLLGLEENLSNKILRDKVVSLCKINGVHVEIVDSDMNQIGTSDCYTYVDGHK</sequence>
<accession>A0A9Q6YEP1</accession>
<proteinExistence type="predicted"/>
<name>A0A9Q6YEP1_PSEFR</name>
<evidence type="ECO:0000313" key="2">
    <source>
        <dbReference type="Proteomes" id="UP000594467"/>
    </source>
</evidence>
<dbReference type="RefSeq" id="WP_196883472.1">
    <property type="nucleotide sequence ID" value="NZ_CP065202.1"/>
</dbReference>
<gene>
    <name evidence="1" type="ORF">I5R27_01990</name>
</gene>
<protein>
    <submittedName>
        <fullName evidence="1">Uncharacterized protein</fullName>
    </submittedName>
</protein>
<dbReference type="EMBL" id="CP065202">
    <property type="protein sequence ID" value="QPL31916.1"/>
    <property type="molecule type" value="Genomic_DNA"/>
</dbReference>
<reference evidence="1 2" key="1">
    <citation type="submission" date="2020-11" db="EMBL/GenBank/DDBJ databases">
        <title>The Complete Genome of Pseudomonas fragi A13BB.</title>
        <authorList>
            <person name="Awolope O.K."/>
            <person name="O'Driscoll N.H."/>
            <person name="Di Salvo A."/>
            <person name="Lamb A.J."/>
        </authorList>
    </citation>
    <scope>NUCLEOTIDE SEQUENCE [LARGE SCALE GENOMIC DNA]</scope>
    <source>
        <strain evidence="1 2">A13BB</strain>
    </source>
</reference>
<organism evidence="1 2">
    <name type="scientific">Pseudomonas fragi</name>
    <dbReference type="NCBI Taxonomy" id="296"/>
    <lineage>
        <taxon>Bacteria</taxon>
        <taxon>Pseudomonadati</taxon>
        <taxon>Pseudomonadota</taxon>
        <taxon>Gammaproteobacteria</taxon>
        <taxon>Pseudomonadales</taxon>
        <taxon>Pseudomonadaceae</taxon>
        <taxon>Pseudomonas</taxon>
    </lineage>
</organism>
<dbReference type="AlphaFoldDB" id="A0A9Q6YEP1"/>
<evidence type="ECO:0000313" key="1">
    <source>
        <dbReference type="EMBL" id="QPL31916.1"/>
    </source>
</evidence>
<dbReference type="Proteomes" id="UP000594467">
    <property type="component" value="Chromosome"/>
</dbReference>